<keyword evidence="4 8" id="KW-0028">Amino-acid biosynthesis</keyword>
<accession>A0A4Q7ZAW9</accession>
<evidence type="ECO:0000256" key="4">
    <source>
        <dbReference type="ARBA" id="ARBA00022605"/>
    </source>
</evidence>
<dbReference type="InterPro" id="IPR036291">
    <property type="entry name" value="NAD(P)-bd_dom_sf"/>
</dbReference>
<evidence type="ECO:0000256" key="6">
    <source>
        <dbReference type="ARBA" id="ARBA00022857"/>
    </source>
</evidence>
<comment type="function">
    <text evidence="8">Catalyzes the reduction of 1-pyrroline-5-carboxylate (PCA) to L-proline.</text>
</comment>
<dbReference type="FunFam" id="3.40.50.720:FF:000190">
    <property type="entry name" value="Pyrroline-5-carboxylate reductase"/>
    <property type="match status" value="1"/>
</dbReference>
<comment type="similarity">
    <text evidence="2 8 11">Belongs to the pyrroline-5-carboxylate reductase family.</text>
</comment>
<dbReference type="SUPFAM" id="SSF48179">
    <property type="entry name" value="6-phosphogluconate dehydrogenase C-terminal domain-like"/>
    <property type="match status" value="1"/>
</dbReference>
<dbReference type="EC" id="1.5.1.2" evidence="8 9"/>
<dbReference type="PANTHER" id="PTHR11645:SF0">
    <property type="entry name" value="PYRROLINE-5-CARBOXYLATE REDUCTASE 3"/>
    <property type="match status" value="1"/>
</dbReference>
<name>A0A4Q7ZAW9_9GAMM</name>
<evidence type="ECO:0000256" key="7">
    <source>
        <dbReference type="ARBA" id="ARBA00023002"/>
    </source>
</evidence>
<dbReference type="InterPro" id="IPR028939">
    <property type="entry name" value="P5C_Rdtase_cat_N"/>
</dbReference>
<comment type="caution">
    <text evidence="14">The sequence shown here is derived from an EMBL/GenBank/DDBJ whole genome shotgun (WGS) entry which is preliminary data.</text>
</comment>
<keyword evidence="3 8" id="KW-0963">Cytoplasm</keyword>
<dbReference type="OrthoDB" id="9805754at2"/>
<feature type="binding site" evidence="10">
    <location>
        <position position="55"/>
    </location>
    <ligand>
        <name>NADPH</name>
        <dbReference type="ChEBI" id="CHEBI:57783"/>
    </ligand>
</feature>
<comment type="subcellular location">
    <subcellularLocation>
        <location evidence="1 8">Cytoplasm</location>
    </subcellularLocation>
</comment>
<evidence type="ECO:0000256" key="3">
    <source>
        <dbReference type="ARBA" id="ARBA00022490"/>
    </source>
</evidence>
<dbReference type="GO" id="GO:0004735">
    <property type="term" value="F:pyrroline-5-carboxylate reductase activity"/>
    <property type="evidence" value="ECO:0007669"/>
    <property type="project" value="UniProtKB-UniRule"/>
</dbReference>
<dbReference type="AlphaFoldDB" id="A0A4Q7ZAW9"/>
<evidence type="ECO:0000256" key="5">
    <source>
        <dbReference type="ARBA" id="ARBA00022650"/>
    </source>
</evidence>
<keyword evidence="7 8" id="KW-0560">Oxidoreductase</keyword>
<dbReference type="Pfam" id="PF14748">
    <property type="entry name" value="P5CR_dimer"/>
    <property type="match status" value="1"/>
</dbReference>
<protein>
    <recommendedName>
        <fullName evidence="8 9">Pyrroline-5-carboxylate reductase</fullName>
        <shortName evidence="8">P5C reductase</shortName>
        <shortName evidence="8">P5CR</shortName>
        <ecNumber evidence="8 9">1.5.1.2</ecNumber>
    </recommendedName>
    <alternativeName>
        <fullName evidence="8">PCA reductase</fullName>
    </alternativeName>
</protein>
<comment type="catalytic activity">
    <reaction evidence="8">
        <text>L-proline + NAD(+) = (S)-1-pyrroline-5-carboxylate + NADH + 2 H(+)</text>
        <dbReference type="Rhea" id="RHEA:14105"/>
        <dbReference type="ChEBI" id="CHEBI:15378"/>
        <dbReference type="ChEBI" id="CHEBI:17388"/>
        <dbReference type="ChEBI" id="CHEBI:57540"/>
        <dbReference type="ChEBI" id="CHEBI:57945"/>
        <dbReference type="ChEBI" id="CHEBI:60039"/>
        <dbReference type="EC" id="1.5.1.2"/>
    </reaction>
</comment>
<gene>
    <name evidence="8" type="primary">proC</name>
    <name evidence="14" type="ORF">EV700_0685</name>
</gene>
<keyword evidence="5 8" id="KW-0641">Proline biosynthesis</keyword>
<dbReference type="Gene3D" id="3.40.50.720">
    <property type="entry name" value="NAD(P)-binding Rossmann-like Domain"/>
    <property type="match status" value="1"/>
</dbReference>
<dbReference type="GO" id="GO:0055129">
    <property type="term" value="P:L-proline biosynthetic process"/>
    <property type="evidence" value="ECO:0007669"/>
    <property type="project" value="UniProtKB-UniRule"/>
</dbReference>
<evidence type="ECO:0000256" key="9">
    <source>
        <dbReference type="NCBIfam" id="TIGR00112"/>
    </source>
</evidence>
<sequence length="274" mass="28161">MTITIGFIGAGNMAGALAGGLLARGHAPERLALSDTSEQQLQAFRSQGVWTTQDNQALAARADVLVLAVKPQVLKDVLKPLAGIVQARRPLIVSIAAGIPAASIERWLGGNLAIVRAMPNTPALVQAGATGLYANPRVDETLRARAAEILGAVGITVWVEDEALIDSVTAVSGSGPAYFFYVMEAMVAAGRSLGLDEATARSLTLQTALGAAQMAITADAGPEELRRRVTSPGGTTERAIAALDAGKVREAFANALQACAARGAELADVLGGQD</sequence>
<dbReference type="Gene3D" id="1.10.3730.10">
    <property type="entry name" value="ProC C-terminal domain-like"/>
    <property type="match status" value="1"/>
</dbReference>
<comment type="pathway">
    <text evidence="8 11">Amino-acid biosynthesis; L-proline biosynthesis; L-proline from L-glutamate 5-semialdehyde: step 1/1.</text>
</comment>
<comment type="catalytic activity">
    <reaction evidence="8 11">
        <text>L-proline + NADP(+) = (S)-1-pyrroline-5-carboxylate + NADPH + 2 H(+)</text>
        <dbReference type="Rhea" id="RHEA:14109"/>
        <dbReference type="ChEBI" id="CHEBI:15378"/>
        <dbReference type="ChEBI" id="CHEBI:17388"/>
        <dbReference type="ChEBI" id="CHEBI:57783"/>
        <dbReference type="ChEBI" id="CHEBI:58349"/>
        <dbReference type="ChEBI" id="CHEBI:60039"/>
        <dbReference type="EC" id="1.5.1.2"/>
    </reaction>
</comment>
<proteinExistence type="inferred from homology"/>
<dbReference type="HAMAP" id="MF_01925">
    <property type="entry name" value="P5C_reductase"/>
    <property type="match status" value="1"/>
</dbReference>
<feature type="binding site" evidence="10">
    <location>
        <begin position="68"/>
        <end position="71"/>
    </location>
    <ligand>
        <name>NADP(+)</name>
        <dbReference type="ChEBI" id="CHEBI:58349"/>
    </ligand>
</feature>
<evidence type="ECO:0000259" key="13">
    <source>
        <dbReference type="Pfam" id="PF14748"/>
    </source>
</evidence>
<reference evidence="14 15" key="1">
    <citation type="submission" date="2019-02" db="EMBL/GenBank/DDBJ databases">
        <title>Genomic Encyclopedia of Type Strains, Phase IV (KMG-IV): sequencing the most valuable type-strain genomes for metagenomic binning, comparative biology and taxonomic classification.</title>
        <authorList>
            <person name="Goeker M."/>
        </authorList>
    </citation>
    <scope>NUCLEOTIDE SEQUENCE [LARGE SCALE GENOMIC DNA]</scope>
    <source>
        <strain evidence="14 15">DSM 105135</strain>
    </source>
</reference>
<dbReference type="PIRSF" id="PIRSF000193">
    <property type="entry name" value="Pyrrol-5-carb_rd"/>
    <property type="match status" value="1"/>
</dbReference>
<evidence type="ECO:0000259" key="12">
    <source>
        <dbReference type="Pfam" id="PF03807"/>
    </source>
</evidence>
<dbReference type="GO" id="GO:0005737">
    <property type="term" value="C:cytoplasm"/>
    <property type="evidence" value="ECO:0007669"/>
    <property type="project" value="UniProtKB-SubCell"/>
</dbReference>
<feature type="domain" description="Pyrroline-5-carboxylate reductase dimerisation" evidence="13">
    <location>
        <begin position="162"/>
        <end position="266"/>
    </location>
</feature>
<keyword evidence="6 8" id="KW-0521">NADP</keyword>
<keyword evidence="15" id="KW-1185">Reference proteome</keyword>
<feature type="domain" description="Pyrroline-5-carboxylate reductase catalytic N-terminal" evidence="12">
    <location>
        <begin position="4"/>
        <end position="98"/>
    </location>
</feature>
<dbReference type="FunFam" id="1.10.3730.10:FF:000001">
    <property type="entry name" value="Pyrroline-5-carboxylate reductase"/>
    <property type="match status" value="1"/>
</dbReference>
<dbReference type="InterPro" id="IPR029036">
    <property type="entry name" value="P5CR_dimer"/>
</dbReference>
<evidence type="ECO:0000256" key="10">
    <source>
        <dbReference type="PIRSR" id="PIRSR000193-1"/>
    </source>
</evidence>
<dbReference type="PANTHER" id="PTHR11645">
    <property type="entry name" value="PYRROLINE-5-CARBOXYLATE REDUCTASE"/>
    <property type="match status" value="1"/>
</dbReference>
<evidence type="ECO:0000256" key="11">
    <source>
        <dbReference type="RuleBase" id="RU003903"/>
    </source>
</evidence>
<organism evidence="14 15">
    <name type="scientific">Fluviicoccus keumensis</name>
    <dbReference type="NCBI Taxonomy" id="1435465"/>
    <lineage>
        <taxon>Bacteria</taxon>
        <taxon>Pseudomonadati</taxon>
        <taxon>Pseudomonadota</taxon>
        <taxon>Gammaproteobacteria</taxon>
        <taxon>Moraxellales</taxon>
        <taxon>Moraxellaceae</taxon>
        <taxon>Fluviicoccus</taxon>
    </lineage>
</organism>
<evidence type="ECO:0000313" key="14">
    <source>
        <dbReference type="EMBL" id="RZU47718.1"/>
    </source>
</evidence>
<dbReference type="InterPro" id="IPR008927">
    <property type="entry name" value="6-PGluconate_DH-like_C_sf"/>
</dbReference>
<dbReference type="NCBIfam" id="TIGR00112">
    <property type="entry name" value="proC"/>
    <property type="match status" value="1"/>
</dbReference>
<dbReference type="EMBL" id="SHKX01000010">
    <property type="protein sequence ID" value="RZU47718.1"/>
    <property type="molecule type" value="Genomic_DNA"/>
</dbReference>
<evidence type="ECO:0000256" key="8">
    <source>
        <dbReference type="HAMAP-Rule" id="MF_01925"/>
    </source>
</evidence>
<feature type="binding site" evidence="10">
    <location>
        <begin position="8"/>
        <end position="13"/>
    </location>
    <ligand>
        <name>NADP(+)</name>
        <dbReference type="ChEBI" id="CHEBI:58349"/>
    </ligand>
</feature>
<evidence type="ECO:0000256" key="2">
    <source>
        <dbReference type="ARBA" id="ARBA00005525"/>
    </source>
</evidence>
<evidence type="ECO:0000256" key="1">
    <source>
        <dbReference type="ARBA" id="ARBA00004496"/>
    </source>
</evidence>
<dbReference type="RefSeq" id="WP_130410938.1">
    <property type="nucleotide sequence ID" value="NZ_SHKX01000010.1"/>
</dbReference>
<dbReference type="Pfam" id="PF03807">
    <property type="entry name" value="F420_oxidored"/>
    <property type="match status" value="1"/>
</dbReference>
<dbReference type="PROSITE" id="PS00521">
    <property type="entry name" value="P5CR"/>
    <property type="match status" value="1"/>
</dbReference>
<dbReference type="UniPathway" id="UPA00098">
    <property type="reaction ID" value="UER00361"/>
</dbReference>
<dbReference type="Proteomes" id="UP000292423">
    <property type="component" value="Unassembled WGS sequence"/>
</dbReference>
<dbReference type="SUPFAM" id="SSF51735">
    <property type="entry name" value="NAD(P)-binding Rossmann-fold domains"/>
    <property type="match status" value="1"/>
</dbReference>
<evidence type="ECO:0000313" key="15">
    <source>
        <dbReference type="Proteomes" id="UP000292423"/>
    </source>
</evidence>
<dbReference type="InterPro" id="IPR053790">
    <property type="entry name" value="P5CR-like_CS"/>
</dbReference>
<dbReference type="InterPro" id="IPR000304">
    <property type="entry name" value="Pyrroline-COOH_reductase"/>
</dbReference>